<dbReference type="InterPro" id="IPR001478">
    <property type="entry name" value="PDZ"/>
</dbReference>
<dbReference type="InterPro" id="IPR050614">
    <property type="entry name" value="Synaptic_Scaffolding_LAP-MAGUK"/>
</dbReference>
<dbReference type="GO" id="GO:0043194">
    <property type="term" value="C:axon initial segment"/>
    <property type="evidence" value="ECO:0007669"/>
    <property type="project" value="TreeGrafter"/>
</dbReference>
<dbReference type="PANTHER" id="PTHR23119">
    <property type="entry name" value="DISCS LARGE"/>
    <property type="match status" value="1"/>
</dbReference>
<dbReference type="PROSITE" id="PS50106">
    <property type="entry name" value="PDZ"/>
    <property type="match status" value="1"/>
</dbReference>
<dbReference type="GO" id="GO:0098609">
    <property type="term" value="P:cell-cell adhesion"/>
    <property type="evidence" value="ECO:0007669"/>
    <property type="project" value="TreeGrafter"/>
</dbReference>
<evidence type="ECO:0000256" key="1">
    <source>
        <dbReference type="ARBA" id="ARBA00007772"/>
    </source>
</evidence>
<dbReference type="SUPFAM" id="SSF50156">
    <property type="entry name" value="PDZ domain-like"/>
    <property type="match status" value="1"/>
</dbReference>
<dbReference type="CDD" id="cd06749">
    <property type="entry name" value="PDZ_densin_erbin-like"/>
    <property type="match status" value="1"/>
</dbReference>
<dbReference type="GO" id="GO:0010976">
    <property type="term" value="P:positive regulation of neuron projection development"/>
    <property type="evidence" value="ECO:0007669"/>
    <property type="project" value="TreeGrafter"/>
</dbReference>
<feature type="domain" description="PDZ" evidence="5">
    <location>
        <begin position="90"/>
        <end position="175"/>
    </location>
</feature>
<evidence type="ECO:0000313" key="6">
    <source>
        <dbReference type="EMBL" id="KAF6444358.1"/>
    </source>
</evidence>
<gene>
    <name evidence="6" type="ORF">HJG59_011661</name>
</gene>
<dbReference type="GO" id="GO:0019901">
    <property type="term" value="F:protein kinase binding"/>
    <property type="evidence" value="ECO:0007669"/>
    <property type="project" value="TreeGrafter"/>
</dbReference>
<evidence type="ECO:0000256" key="3">
    <source>
        <dbReference type="ARBA" id="ARBA00022614"/>
    </source>
</evidence>
<dbReference type="PANTHER" id="PTHR23119:SF48">
    <property type="entry name" value="LEUCINE-RICH REPEAT-CONTAINING PROTEIN 7"/>
    <property type="match status" value="1"/>
</dbReference>
<dbReference type="SMART" id="SM00228">
    <property type="entry name" value="PDZ"/>
    <property type="match status" value="1"/>
</dbReference>
<evidence type="ECO:0000313" key="7">
    <source>
        <dbReference type="Proteomes" id="UP000550707"/>
    </source>
</evidence>
<dbReference type="FunFam" id="2.30.42.10:FF:000036">
    <property type="entry name" value="Erbin isoform 7"/>
    <property type="match status" value="1"/>
</dbReference>
<accession>A0A7J8F9E5</accession>
<protein>
    <submittedName>
        <fullName evidence="6">Leucine rich repeat containing 7</fullName>
    </submittedName>
</protein>
<organism evidence="6 7">
    <name type="scientific">Molossus molossus</name>
    <name type="common">Pallas' mastiff bat</name>
    <name type="synonym">Vespertilio molossus</name>
    <dbReference type="NCBI Taxonomy" id="27622"/>
    <lineage>
        <taxon>Eukaryota</taxon>
        <taxon>Metazoa</taxon>
        <taxon>Chordata</taxon>
        <taxon>Craniata</taxon>
        <taxon>Vertebrata</taxon>
        <taxon>Euteleostomi</taxon>
        <taxon>Mammalia</taxon>
        <taxon>Eutheria</taxon>
        <taxon>Laurasiatheria</taxon>
        <taxon>Chiroptera</taxon>
        <taxon>Yangochiroptera</taxon>
        <taxon>Molossidae</taxon>
        <taxon>Molossus</taxon>
    </lineage>
</organism>
<dbReference type="GO" id="GO:0098968">
    <property type="term" value="P:neurotransmitter receptor transport postsynaptic membrane to endosome"/>
    <property type="evidence" value="ECO:0007669"/>
    <property type="project" value="TreeGrafter"/>
</dbReference>
<dbReference type="Pfam" id="PF00595">
    <property type="entry name" value="PDZ"/>
    <property type="match status" value="1"/>
</dbReference>
<sequence>MHFFCSSQPPYEAGSHIQTLMGSQSLQHRSREQQPYEGNINKVTIQQFQSPLPIQIPSAQATRGPQPGRCLIQTKGQRSMDGYPEQFCVRIEKNPGLGFSISGGISGQGNPFKPSDKGIFVTRVQPDGPASNLLQPGDKILQANGHSFVHMEHEKAVLLLKSFQNTVDLVIQRELTV</sequence>
<keyword evidence="7" id="KW-1185">Reference proteome</keyword>
<comment type="caution">
    <text evidence="6">The sequence shown here is derived from an EMBL/GenBank/DDBJ whole genome shotgun (WGS) entry which is preliminary data.</text>
</comment>
<dbReference type="GO" id="GO:0005912">
    <property type="term" value="C:adherens junction"/>
    <property type="evidence" value="ECO:0007669"/>
    <property type="project" value="TreeGrafter"/>
</dbReference>
<keyword evidence="2" id="KW-0597">Phosphoprotein</keyword>
<evidence type="ECO:0000256" key="4">
    <source>
        <dbReference type="ARBA" id="ARBA00022737"/>
    </source>
</evidence>
<dbReference type="Proteomes" id="UP000550707">
    <property type="component" value="Unassembled WGS sequence"/>
</dbReference>
<proteinExistence type="inferred from homology"/>
<comment type="similarity">
    <text evidence="1">Belongs to the LAP (LRR and PDZ) protein family.</text>
</comment>
<dbReference type="GO" id="GO:0098887">
    <property type="term" value="P:neurotransmitter receptor transport, endosome to postsynaptic membrane"/>
    <property type="evidence" value="ECO:0007669"/>
    <property type="project" value="TreeGrafter"/>
</dbReference>
<reference evidence="6 7" key="1">
    <citation type="journal article" date="2020" name="Nature">
        <title>Six reference-quality genomes reveal evolution of bat adaptations.</title>
        <authorList>
            <person name="Jebb D."/>
            <person name="Huang Z."/>
            <person name="Pippel M."/>
            <person name="Hughes G.M."/>
            <person name="Lavrichenko K."/>
            <person name="Devanna P."/>
            <person name="Winkler S."/>
            <person name="Jermiin L.S."/>
            <person name="Skirmuntt E.C."/>
            <person name="Katzourakis A."/>
            <person name="Burkitt-Gray L."/>
            <person name="Ray D.A."/>
            <person name="Sullivan K.A.M."/>
            <person name="Roscito J.G."/>
            <person name="Kirilenko B.M."/>
            <person name="Davalos L.M."/>
            <person name="Corthals A.P."/>
            <person name="Power M.L."/>
            <person name="Jones G."/>
            <person name="Ransome R.D."/>
            <person name="Dechmann D.K.N."/>
            <person name="Locatelli A.G."/>
            <person name="Puechmaille S.J."/>
            <person name="Fedrigo O."/>
            <person name="Jarvis E.D."/>
            <person name="Hiller M."/>
            <person name="Vernes S.C."/>
            <person name="Myers E.W."/>
            <person name="Teeling E.C."/>
        </authorList>
    </citation>
    <scope>NUCLEOTIDE SEQUENCE [LARGE SCALE GENOMIC DNA]</scope>
    <source>
        <strain evidence="6">MMolMol1</strain>
        <tissue evidence="6">Muscle</tissue>
    </source>
</reference>
<dbReference type="GO" id="GO:0043113">
    <property type="term" value="P:receptor clustering"/>
    <property type="evidence" value="ECO:0007669"/>
    <property type="project" value="TreeGrafter"/>
</dbReference>
<keyword evidence="3" id="KW-0433">Leucine-rich repeat</keyword>
<dbReference type="Gene3D" id="2.30.42.10">
    <property type="match status" value="1"/>
</dbReference>
<dbReference type="GO" id="GO:0014069">
    <property type="term" value="C:postsynaptic density"/>
    <property type="evidence" value="ECO:0007669"/>
    <property type="project" value="TreeGrafter"/>
</dbReference>
<dbReference type="GO" id="GO:0045197">
    <property type="term" value="P:establishment or maintenance of epithelial cell apical/basal polarity"/>
    <property type="evidence" value="ECO:0007669"/>
    <property type="project" value="TreeGrafter"/>
</dbReference>
<evidence type="ECO:0000259" key="5">
    <source>
        <dbReference type="PROSITE" id="PS50106"/>
    </source>
</evidence>
<dbReference type="InterPro" id="IPR036034">
    <property type="entry name" value="PDZ_sf"/>
</dbReference>
<keyword evidence="4" id="KW-0677">Repeat</keyword>
<dbReference type="AlphaFoldDB" id="A0A7J8F9E5"/>
<evidence type="ECO:0000256" key="2">
    <source>
        <dbReference type="ARBA" id="ARBA00022553"/>
    </source>
</evidence>
<name>A0A7J8F9E5_MOLMO</name>
<dbReference type="GO" id="GO:0045211">
    <property type="term" value="C:postsynaptic membrane"/>
    <property type="evidence" value="ECO:0007669"/>
    <property type="project" value="TreeGrafter"/>
</dbReference>
<dbReference type="EMBL" id="JACASF010000012">
    <property type="protein sequence ID" value="KAF6444358.1"/>
    <property type="molecule type" value="Genomic_DNA"/>
</dbReference>
<dbReference type="GO" id="GO:0016323">
    <property type="term" value="C:basolateral plasma membrane"/>
    <property type="evidence" value="ECO:0007669"/>
    <property type="project" value="TreeGrafter"/>
</dbReference>